<dbReference type="Pfam" id="PF22461">
    <property type="entry name" value="SLBB_2"/>
    <property type="match status" value="1"/>
</dbReference>
<evidence type="ECO:0000256" key="5">
    <source>
        <dbReference type="ARBA" id="ARBA00022597"/>
    </source>
</evidence>
<keyword evidence="8" id="KW-0625">Polysaccharide transport</keyword>
<evidence type="ECO:0000259" key="16">
    <source>
        <dbReference type="Pfam" id="PF02563"/>
    </source>
</evidence>
<evidence type="ECO:0000256" key="6">
    <source>
        <dbReference type="ARBA" id="ARBA00022692"/>
    </source>
</evidence>
<dbReference type="GO" id="GO:0006811">
    <property type="term" value="P:monoatomic ion transport"/>
    <property type="evidence" value="ECO:0007669"/>
    <property type="project" value="UniProtKB-KW"/>
</dbReference>
<dbReference type="InterPro" id="IPR054765">
    <property type="entry name" value="SLBB_dom"/>
</dbReference>
<dbReference type="Gene3D" id="3.10.560.10">
    <property type="entry name" value="Outer membrane lipoprotein wza domain like"/>
    <property type="match status" value="2"/>
</dbReference>
<feature type="chain" id="PRO_5026154414" evidence="15">
    <location>
        <begin position="23"/>
        <end position="390"/>
    </location>
</feature>
<sequence length="390" mass="41081">MSMSTSHPLRSLAVALCMSAAACTTIPRSGPATSDLVSAANRDGNLHRIDIVDLTPEVVLKLRAAKSSNTFSDALGMAQRCDGTLGVGDTVAVSIWEAPPATLFGGGESEASVAPASSRMVTLPDQVIDSGGEIGVPFAGKIQAAGLTPVRLESAIVKRLAGKANQPQVMVRTVRNATADVTVVGDVNNNTRMPLTPKCERLLDALAASGGVRQAIDKVTLQVTRGTGVYSMPLDSVIRDPRQNIPLRAGDVVTALYQPLSFLAFGATGKNEEIGFEGKGISLAQALARAGGLLDNRADANGVFVFRLEDRPMAGDHAMGRADASSIERVPVVYRLDLKDPSGMFLAQQFEMQDKDALYVSNAPVADIQKLANLFYTVVFPAVSIGTQFK</sequence>
<evidence type="ECO:0000313" key="18">
    <source>
        <dbReference type="EMBL" id="KAB0644832.1"/>
    </source>
</evidence>
<evidence type="ECO:0000256" key="8">
    <source>
        <dbReference type="ARBA" id="ARBA00023047"/>
    </source>
</evidence>
<keyword evidence="14" id="KW-0449">Lipoprotein</keyword>
<evidence type="ECO:0000313" key="19">
    <source>
        <dbReference type="Proteomes" id="UP000430232"/>
    </source>
</evidence>
<keyword evidence="12" id="KW-0564">Palmitate</keyword>
<name>A0A6H9T1V7_9BURK</name>
<evidence type="ECO:0000256" key="7">
    <source>
        <dbReference type="ARBA" id="ARBA00022729"/>
    </source>
</evidence>
<evidence type="ECO:0000256" key="1">
    <source>
        <dbReference type="ARBA" id="ARBA00004571"/>
    </source>
</evidence>
<keyword evidence="4" id="KW-1134">Transmembrane beta strand</keyword>
<comment type="subcellular location">
    <subcellularLocation>
        <location evidence="1">Cell outer membrane</location>
        <topology evidence="1">Multi-pass membrane protein</topology>
    </subcellularLocation>
</comment>
<evidence type="ECO:0000256" key="10">
    <source>
        <dbReference type="ARBA" id="ARBA00023114"/>
    </source>
</evidence>
<evidence type="ECO:0000256" key="14">
    <source>
        <dbReference type="ARBA" id="ARBA00023288"/>
    </source>
</evidence>
<evidence type="ECO:0000256" key="3">
    <source>
        <dbReference type="ARBA" id="ARBA00022448"/>
    </source>
</evidence>
<dbReference type="GO" id="GO:0015288">
    <property type="term" value="F:porin activity"/>
    <property type="evidence" value="ECO:0007669"/>
    <property type="project" value="UniProtKB-KW"/>
</dbReference>
<dbReference type="Proteomes" id="UP000430232">
    <property type="component" value="Unassembled WGS sequence"/>
</dbReference>
<keyword evidence="6" id="KW-0812">Transmembrane</keyword>
<accession>A0A6H9T1V7</accession>
<dbReference type="AlphaFoldDB" id="A0A6H9T1V7"/>
<keyword evidence="5" id="KW-0762">Sugar transport</keyword>
<evidence type="ECO:0000256" key="11">
    <source>
        <dbReference type="ARBA" id="ARBA00023136"/>
    </source>
</evidence>
<evidence type="ECO:0000256" key="2">
    <source>
        <dbReference type="ARBA" id="ARBA00009450"/>
    </source>
</evidence>
<gene>
    <name evidence="18" type="ORF">F7R21_00565</name>
</gene>
<organism evidence="18 19">
    <name type="scientific">Burkholderia latens</name>
    <dbReference type="NCBI Taxonomy" id="488446"/>
    <lineage>
        <taxon>Bacteria</taxon>
        <taxon>Pseudomonadati</taxon>
        <taxon>Pseudomonadota</taxon>
        <taxon>Betaproteobacteria</taxon>
        <taxon>Burkholderiales</taxon>
        <taxon>Burkholderiaceae</taxon>
        <taxon>Burkholderia</taxon>
        <taxon>Burkholderia cepacia complex</taxon>
    </lineage>
</organism>
<keyword evidence="3" id="KW-0813">Transport</keyword>
<dbReference type="InterPro" id="IPR049712">
    <property type="entry name" value="Poly_export"/>
</dbReference>
<dbReference type="Gene3D" id="3.30.1950.10">
    <property type="entry name" value="wza like domain"/>
    <property type="match status" value="1"/>
</dbReference>
<dbReference type="GO" id="GO:0046930">
    <property type="term" value="C:pore complex"/>
    <property type="evidence" value="ECO:0007669"/>
    <property type="project" value="UniProtKB-KW"/>
</dbReference>
<reference evidence="18 19" key="1">
    <citation type="submission" date="2019-09" db="EMBL/GenBank/DDBJ databases">
        <title>Draft genome sequences of 48 bacterial type strains from the CCUG.</title>
        <authorList>
            <person name="Tunovic T."/>
            <person name="Pineiro-Iglesias B."/>
            <person name="Unosson C."/>
            <person name="Inganas E."/>
            <person name="Ohlen M."/>
            <person name="Cardew S."/>
            <person name="Jensie-Markopoulos S."/>
            <person name="Salva-Serra F."/>
            <person name="Jaen-Luchoro D."/>
            <person name="Karlsson R."/>
            <person name="Svensson-Stadler L."/>
            <person name="Chun J."/>
            <person name="Moore E."/>
        </authorList>
    </citation>
    <scope>NUCLEOTIDE SEQUENCE [LARGE SCALE GENOMIC DNA]</scope>
    <source>
        <strain evidence="18 19">CCUG 54555</strain>
    </source>
</reference>
<dbReference type="Pfam" id="PF02563">
    <property type="entry name" value="Poly_export"/>
    <property type="match status" value="1"/>
</dbReference>
<feature type="domain" description="SLBB" evidence="17">
    <location>
        <begin position="277"/>
        <end position="360"/>
    </location>
</feature>
<evidence type="ECO:0000256" key="12">
    <source>
        <dbReference type="ARBA" id="ARBA00023139"/>
    </source>
</evidence>
<evidence type="ECO:0000256" key="15">
    <source>
        <dbReference type="SAM" id="SignalP"/>
    </source>
</evidence>
<evidence type="ECO:0000256" key="13">
    <source>
        <dbReference type="ARBA" id="ARBA00023237"/>
    </source>
</evidence>
<evidence type="ECO:0000259" key="17">
    <source>
        <dbReference type="Pfam" id="PF22461"/>
    </source>
</evidence>
<keyword evidence="10" id="KW-0626">Porin</keyword>
<keyword evidence="9" id="KW-0406">Ion transport</keyword>
<dbReference type="InterPro" id="IPR003715">
    <property type="entry name" value="Poly_export_N"/>
</dbReference>
<dbReference type="GO" id="GO:0009279">
    <property type="term" value="C:cell outer membrane"/>
    <property type="evidence" value="ECO:0007669"/>
    <property type="project" value="UniProtKB-SubCell"/>
</dbReference>
<dbReference type="PANTHER" id="PTHR33619:SF3">
    <property type="entry name" value="POLYSACCHARIDE EXPORT PROTEIN GFCE-RELATED"/>
    <property type="match status" value="1"/>
</dbReference>
<dbReference type="EMBL" id="VZOJ01000001">
    <property type="protein sequence ID" value="KAB0644832.1"/>
    <property type="molecule type" value="Genomic_DNA"/>
</dbReference>
<keyword evidence="19" id="KW-1185">Reference proteome</keyword>
<evidence type="ECO:0000256" key="9">
    <source>
        <dbReference type="ARBA" id="ARBA00023065"/>
    </source>
</evidence>
<evidence type="ECO:0000256" key="4">
    <source>
        <dbReference type="ARBA" id="ARBA00022452"/>
    </source>
</evidence>
<dbReference type="PANTHER" id="PTHR33619">
    <property type="entry name" value="POLYSACCHARIDE EXPORT PROTEIN GFCE-RELATED"/>
    <property type="match status" value="1"/>
</dbReference>
<keyword evidence="7 15" id="KW-0732">Signal</keyword>
<feature type="domain" description="Polysaccharide export protein N-terminal" evidence="16">
    <location>
        <begin position="84"/>
        <end position="172"/>
    </location>
</feature>
<dbReference type="OrthoDB" id="9808421at2"/>
<feature type="signal peptide" evidence="15">
    <location>
        <begin position="1"/>
        <end position="22"/>
    </location>
</feature>
<comment type="similarity">
    <text evidence="2">Belongs to the BexD/CtrA/VexA family.</text>
</comment>
<keyword evidence="11" id="KW-0472">Membrane</keyword>
<comment type="caution">
    <text evidence="18">The sequence shown here is derived from an EMBL/GenBank/DDBJ whole genome shotgun (WGS) entry which is preliminary data.</text>
</comment>
<dbReference type="GO" id="GO:0015159">
    <property type="term" value="F:polysaccharide transmembrane transporter activity"/>
    <property type="evidence" value="ECO:0007669"/>
    <property type="project" value="InterPro"/>
</dbReference>
<proteinExistence type="inferred from homology"/>
<protein>
    <submittedName>
        <fullName evidence="18">Polysaccharide export protein</fullName>
    </submittedName>
</protein>
<keyword evidence="13" id="KW-0998">Cell outer membrane</keyword>